<dbReference type="RefSeq" id="WP_090627498.1">
    <property type="nucleotide sequence ID" value="NZ_FOQO01000006.1"/>
</dbReference>
<gene>
    <name evidence="1" type="ORF">SAMN05444682_10697</name>
</gene>
<dbReference type="EMBL" id="FOQO01000006">
    <property type="protein sequence ID" value="SFI86471.1"/>
    <property type="molecule type" value="Genomic_DNA"/>
</dbReference>
<organism evidence="1 2">
    <name type="scientific">Parapedobacter indicus</name>
    <dbReference type="NCBI Taxonomy" id="1477437"/>
    <lineage>
        <taxon>Bacteria</taxon>
        <taxon>Pseudomonadati</taxon>
        <taxon>Bacteroidota</taxon>
        <taxon>Sphingobacteriia</taxon>
        <taxon>Sphingobacteriales</taxon>
        <taxon>Sphingobacteriaceae</taxon>
        <taxon>Parapedobacter</taxon>
    </lineage>
</organism>
<dbReference type="Proteomes" id="UP000198670">
    <property type="component" value="Unassembled WGS sequence"/>
</dbReference>
<proteinExistence type="predicted"/>
<accession>A0A1I3LP15</accession>
<protein>
    <submittedName>
        <fullName evidence="1">Uncharacterized protein</fullName>
    </submittedName>
</protein>
<evidence type="ECO:0000313" key="1">
    <source>
        <dbReference type="EMBL" id="SFI86471.1"/>
    </source>
</evidence>
<sequence>MNLQKGTLLLAIFASLAPSCSKSDLSPLEQLTFKLVILDENGEKRNVLKNGGNFSVGFEVVNHSDDSVSLSHEDGKKLYEQFYKQRDFLAIYRKESAENSQGAVFIGKPYDSSVELYFTDNLLPGCFIDIAPSDRQYVFLVPWTTNPANQAIPTGSYYSSFHDKVLIEDVEISIDTKVEFKVN</sequence>
<dbReference type="AlphaFoldDB" id="A0A1I3LP15"/>
<name>A0A1I3LP15_9SPHI</name>
<reference evidence="1 2" key="1">
    <citation type="submission" date="2016-10" db="EMBL/GenBank/DDBJ databases">
        <authorList>
            <person name="de Groot N.N."/>
        </authorList>
    </citation>
    <scope>NUCLEOTIDE SEQUENCE [LARGE SCALE GENOMIC DNA]</scope>
    <source>
        <strain evidence="1 2">RK1</strain>
    </source>
</reference>
<keyword evidence="2" id="KW-1185">Reference proteome</keyword>
<evidence type="ECO:0000313" key="2">
    <source>
        <dbReference type="Proteomes" id="UP000198670"/>
    </source>
</evidence>